<name>A0A645AMP7_9ZZZZ</name>
<accession>A0A645AMP7</accession>
<evidence type="ECO:0000313" key="1">
    <source>
        <dbReference type="EMBL" id="MPM54495.1"/>
    </source>
</evidence>
<dbReference type="EMBL" id="VSSQ01014828">
    <property type="protein sequence ID" value="MPM54495.1"/>
    <property type="molecule type" value="Genomic_DNA"/>
</dbReference>
<sequence length="191" mass="21131">MNQKVVARAVRIRPAVTEAGDRAVHKARVELGQRLVIQPILRQPAGLEVLHQHVALRRQITHDLLAFGLGDVHRHRLLVAVGAHVIRRLARAFTRLILHERRAPGARVVSGLGALDLDDLGAQIAQRLRGPGAGQHAREIQHLHMLQCAVVRHCCGTLAWMTMRFHSAISFFWKSRICCGPPVIGVAPSFS</sequence>
<reference evidence="1" key="1">
    <citation type="submission" date="2019-08" db="EMBL/GenBank/DDBJ databases">
        <authorList>
            <person name="Kucharzyk K."/>
            <person name="Murdoch R.W."/>
            <person name="Higgins S."/>
            <person name="Loffler F."/>
        </authorList>
    </citation>
    <scope>NUCLEOTIDE SEQUENCE</scope>
</reference>
<gene>
    <name evidence="1" type="ORF">SDC9_101273</name>
</gene>
<comment type="caution">
    <text evidence="1">The sequence shown here is derived from an EMBL/GenBank/DDBJ whole genome shotgun (WGS) entry which is preliminary data.</text>
</comment>
<protein>
    <submittedName>
        <fullName evidence="1">Uncharacterized protein</fullName>
    </submittedName>
</protein>
<organism evidence="1">
    <name type="scientific">bioreactor metagenome</name>
    <dbReference type="NCBI Taxonomy" id="1076179"/>
    <lineage>
        <taxon>unclassified sequences</taxon>
        <taxon>metagenomes</taxon>
        <taxon>ecological metagenomes</taxon>
    </lineage>
</organism>
<dbReference type="AlphaFoldDB" id="A0A645AMP7"/>
<proteinExistence type="predicted"/>